<dbReference type="SUPFAM" id="SSF55347">
    <property type="entry name" value="Glyceraldehyde-3-phosphate dehydrogenase-like, C-terminal domain"/>
    <property type="match status" value="1"/>
</dbReference>
<dbReference type="SUPFAM" id="SSF51735">
    <property type="entry name" value="NAD(P)-binding Rossmann-fold domains"/>
    <property type="match status" value="1"/>
</dbReference>
<dbReference type="PANTHER" id="PTHR22604">
    <property type="entry name" value="OXIDOREDUCTASES"/>
    <property type="match status" value="1"/>
</dbReference>
<dbReference type="Gene3D" id="3.30.360.10">
    <property type="entry name" value="Dihydrodipicolinate Reductase, domain 2"/>
    <property type="match status" value="1"/>
</dbReference>
<protein>
    <submittedName>
        <fullName evidence="5">Putative dehydrogenase</fullName>
    </submittedName>
</protein>
<keyword evidence="2" id="KW-0560">Oxidoreductase</keyword>
<dbReference type="Proteomes" id="UP000537718">
    <property type="component" value="Unassembled WGS sequence"/>
</dbReference>
<name>A0A7W8YXM8_9SPHI</name>
<evidence type="ECO:0000259" key="4">
    <source>
        <dbReference type="Pfam" id="PF22725"/>
    </source>
</evidence>
<proteinExistence type="inferred from homology"/>
<reference evidence="5 6" key="1">
    <citation type="submission" date="2020-08" db="EMBL/GenBank/DDBJ databases">
        <title>Genomic Encyclopedia of Type Strains, Phase IV (KMG-V): Genome sequencing to study the core and pangenomes of soil and plant-associated prokaryotes.</title>
        <authorList>
            <person name="Whitman W."/>
        </authorList>
    </citation>
    <scope>NUCLEOTIDE SEQUENCE [LARGE SCALE GENOMIC DNA]</scope>
    <source>
        <strain evidence="5 6">MP7CTX6</strain>
    </source>
</reference>
<feature type="domain" description="Gfo/Idh/MocA-like oxidoreductase N-terminal" evidence="3">
    <location>
        <begin position="2"/>
        <end position="120"/>
    </location>
</feature>
<dbReference type="InterPro" id="IPR050984">
    <property type="entry name" value="Gfo/Idh/MocA_domain"/>
</dbReference>
<dbReference type="GO" id="GO:0000166">
    <property type="term" value="F:nucleotide binding"/>
    <property type="evidence" value="ECO:0007669"/>
    <property type="project" value="InterPro"/>
</dbReference>
<evidence type="ECO:0000313" key="5">
    <source>
        <dbReference type="EMBL" id="MBB5623712.1"/>
    </source>
</evidence>
<evidence type="ECO:0000259" key="3">
    <source>
        <dbReference type="Pfam" id="PF01408"/>
    </source>
</evidence>
<dbReference type="GO" id="GO:0016491">
    <property type="term" value="F:oxidoreductase activity"/>
    <property type="evidence" value="ECO:0007669"/>
    <property type="project" value="UniProtKB-KW"/>
</dbReference>
<dbReference type="Gene3D" id="3.40.50.720">
    <property type="entry name" value="NAD(P)-binding Rossmann-like Domain"/>
    <property type="match status" value="1"/>
</dbReference>
<organism evidence="5 6">
    <name type="scientific">Pedobacter cryoconitis</name>
    <dbReference type="NCBI Taxonomy" id="188932"/>
    <lineage>
        <taxon>Bacteria</taxon>
        <taxon>Pseudomonadati</taxon>
        <taxon>Bacteroidota</taxon>
        <taxon>Sphingobacteriia</taxon>
        <taxon>Sphingobacteriales</taxon>
        <taxon>Sphingobacteriaceae</taxon>
        <taxon>Pedobacter</taxon>
    </lineage>
</organism>
<comment type="caution">
    <text evidence="5">The sequence shown here is derived from an EMBL/GenBank/DDBJ whole genome shotgun (WGS) entry which is preliminary data.</text>
</comment>
<dbReference type="AlphaFoldDB" id="A0A7W8YXM8"/>
<gene>
    <name evidence="5" type="ORF">HDE69_004799</name>
</gene>
<comment type="similarity">
    <text evidence="1">Belongs to the Gfo/Idh/MocA family.</text>
</comment>
<feature type="domain" description="GFO/IDH/MocA-like oxidoreductase" evidence="4">
    <location>
        <begin position="134"/>
        <end position="245"/>
    </location>
</feature>
<evidence type="ECO:0000256" key="1">
    <source>
        <dbReference type="ARBA" id="ARBA00010928"/>
    </source>
</evidence>
<dbReference type="Pfam" id="PF01408">
    <property type="entry name" value="GFO_IDH_MocA"/>
    <property type="match status" value="1"/>
</dbReference>
<sequence>MLRIGIIGTANIAHSFTEGVQSSSTLKITAIASRSAESAALFKQKFNIEKAYPSYQELLEDKDIDAVYIPLPNTLHAEWVIKAAEAKKHILCEKPIAITVEDVKKMYHSASVNGVLLMEAFPYRYQPQTVEILNRIKNGEIGQVKQIYADFGFTIAGEENNIRMNPDLGGGSIWDAGAYPVSIIRAITGSKPVDIFAYGDFNASQLDTSIAAMLRHQNGVIAQLNCSFNTAPHRTLRVIGSKGIISSGYNNHTNRDTGFIELKTGIDWDYKLKKIPVSHGNGLLFEAEHFYSNIKSFNNAYTGTTAQESLDNTSTLVEIIKSARINVK</sequence>
<accession>A0A7W8YXM8</accession>
<dbReference type="InterPro" id="IPR000683">
    <property type="entry name" value="Gfo/Idh/MocA-like_OxRdtase_N"/>
</dbReference>
<dbReference type="Pfam" id="PF22725">
    <property type="entry name" value="GFO_IDH_MocA_C3"/>
    <property type="match status" value="1"/>
</dbReference>
<dbReference type="InterPro" id="IPR055170">
    <property type="entry name" value="GFO_IDH_MocA-like_dom"/>
</dbReference>
<dbReference type="InterPro" id="IPR036291">
    <property type="entry name" value="NAD(P)-bd_dom_sf"/>
</dbReference>
<evidence type="ECO:0000313" key="6">
    <source>
        <dbReference type="Proteomes" id="UP000537718"/>
    </source>
</evidence>
<dbReference type="RefSeq" id="WP_183869791.1">
    <property type="nucleotide sequence ID" value="NZ_JACHCF010000014.1"/>
</dbReference>
<dbReference type="EMBL" id="JACHCF010000014">
    <property type="protein sequence ID" value="MBB5623712.1"/>
    <property type="molecule type" value="Genomic_DNA"/>
</dbReference>
<evidence type="ECO:0000256" key="2">
    <source>
        <dbReference type="ARBA" id="ARBA00023002"/>
    </source>
</evidence>
<dbReference type="PANTHER" id="PTHR22604:SF105">
    <property type="entry name" value="TRANS-1,2-DIHYDROBENZENE-1,2-DIOL DEHYDROGENASE"/>
    <property type="match status" value="1"/>
</dbReference>